<reference evidence="2 4" key="3">
    <citation type="submission" date="2017-07" db="EMBL/GenBank/DDBJ databases">
        <title>Prevalence of linear plasmids in Cutibacterium (Propionibacterium) acnes isolates obtained from prostatic tissue.</title>
        <authorList>
            <person name="Davidsson S."/>
            <person name="Carlsson J."/>
            <person name="Molling P."/>
            <person name="Andren O."/>
            <person name="Andersson S.-O."/>
            <person name="Brzuszkiewicz E."/>
            <person name="Poehlein A."/>
            <person name="Al-Zeer M."/>
            <person name="Brinkmann V."/>
            <person name="Scavenius C."/>
            <person name="Nazipi S."/>
            <person name="Soderquist B."/>
            <person name="Bruggemann H."/>
        </authorList>
    </citation>
    <scope>NUCLEOTIDE SEQUENCE [LARGE SCALE GENOMIC DNA]</scope>
    <source>
        <strain evidence="2 4">DSM 753</strain>
    </source>
</reference>
<reference evidence="1 3" key="1">
    <citation type="submission" date="2007-08" db="EMBL/GenBank/DDBJ databases">
        <title>Draft genome sequence of Clostridium leptum (DSM 753).</title>
        <authorList>
            <person name="Sudarsanam P."/>
            <person name="Ley R."/>
            <person name="Guruge J."/>
            <person name="Turnbaugh P.J."/>
            <person name="Mahowald M."/>
            <person name="Liep D."/>
            <person name="Gordon J."/>
        </authorList>
    </citation>
    <scope>NUCLEOTIDE SEQUENCE [LARGE SCALE GENOMIC DNA]</scope>
    <source>
        <strain evidence="1 3">DSM 753</strain>
    </source>
</reference>
<dbReference type="Proteomes" id="UP000220611">
    <property type="component" value="Unassembled WGS sequence"/>
</dbReference>
<sequence length="97" mass="11496">MPSDMVSSRKELEENRLFKRRRPFFFVPPAETVSCFQSPCGLPSLCAKVRFRPYWKRRLFLFSKAWGFFILLKDIAKNGRAQPCALPFFRQVMAWQS</sequence>
<reference evidence="1 3" key="2">
    <citation type="submission" date="2007-08" db="EMBL/GenBank/DDBJ databases">
        <authorList>
            <person name="Fulton L."/>
            <person name="Clifton S."/>
            <person name="Fulton B."/>
            <person name="Xu J."/>
            <person name="Minx P."/>
            <person name="Pepin K.H."/>
            <person name="Johnson M."/>
            <person name="Thiruvilangam P."/>
            <person name="Bhonagiri V."/>
            <person name="Nash W.E."/>
            <person name="Wang C."/>
            <person name="Mardis E.R."/>
            <person name="Wilson R.K."/>
        </authorList>
    </citation>
    <scope>NUCLEOTIDE SEQUENCE [LARGE SCALE GENOMIC DNA]</scope>
    <source>
        <strain evidence="1 3">DSM 753</strain>
    </source>
</reference>
<evidence type="ECO:0000313" key="2">
    <source>
        <dbReference type="EMBL" id="PEQ23859.1"/>
    </source>
</evidence>
<dbReference type="Proteomes" id="UP000003490">
    <property type="component" value="Unassembled WGS sequence"/>
</dbReference>
<protein>
    <submittedName>
        <fullName evidence="1">Uncharacterized protein</fullName>
    </submittedName>
</protein>
<gene>
    <name evidence="2" type="ORF">CH238_11950</name>
    <name evidence="1" type="ORF">CLOLEP_01340</name>
</gene>
<comment type="caution">
    <text evidence="1">The sequence shown here is derived from an EMBL/GenBank/DDBJ whole genome shotgun (WGS) entry which is preliminary data.</text>
</comment>
<evidence type="ECO:0000313" key="1">
    <source>
        <dbReference type="EMBL" id="EDO61833.1"/>
    </source>
</evidence>
<accession>A7VS03</accession>
<dbReference type="AlphaFoldDB" id="A7VS03"/>
<evidence type="ECO:0000313" key="4">
    <source>
        <dbReference type="Proteomes" id="UP000220611"/>
    </source>
</evidence>
<name>A7VS03_9FIRM</name>
<proteinExistence type="predicted"/>
<evidence type="ECO:0000313" key="3">
    <source>
        <dbReference type="Proteomes" id="UP000003490"/>
    </source>
</evidence>
<dbReference type="HOGENOM" id="CLU_2341825_0_0_9"/>
<keyword evidence="4" id="KW-1185">Reference proteome</keyword>
<organism evidence="1 3">
    <name type="scientific">[Clostridium] leptum DSM 753</name>
    <dbReference type="NCBI Taxonomy" id="428125"/>
    <lineage>
        <taxon>Bacteria</taxon>
        <taxon>Bacillati</taxon>
        <taxon>Bacillota</taxon>
        <taxon>Clostridia</taxon>
        <taxon>Eubacteriales</taxon>
        <taxon>Oscillospiraceae</taxon>
        <taxon>Oscillospiraceae incertae sedis</taxon>
    </lineage>
</organism>
<dbReference type="EMBL" id="ABCB02000017">
    <property type="protein sequence ID" value="EDO61833.1"/>
    <property type="molecule type" value="Genomic_DNA"/>
</dbReference>
<dbReference type="EMBL" id="NOXF01000010">
    <property type="protein sequence ID" value="PEQ23859.1"/>
    <property type="molecule type" value="Genomic_DNA"/>
</dbReference>